<protein>
    <submittedName>
        <fullName evidence="5">Signal transduction protein</fullName>
    </submittedName>
</protein>
<keyword evidence="1 3" id="KW-0129">CBS domain</keyword>
<dbReference type="Gene3D" id="3.10.580.10">
    <property type="entry name" value="CBS-domain"/>
    <property type="match status" value="2"/>
</dbReference>
<reference evidence="5 6" key="1">
    <citation type="journal article" date="2015" name="Int. J. Syst. Evol. Microbiol.">
        <title>Methanoculleus sediminis sp. nov., a methanogen from sediments near a submarine mud volcano.</title>
        <authorList>
            <person name="Chen S.C."/>
            <person name="Chen M.F."/>
            <person name="Lai M.C."/>
            <person name="Weng C.Y."/>
            <person name="Wu S.Y."/>
            <person name="Lin S."/>
            <person name="Yang T.F."/>
            <person name="Chen P.C."/>
        </authorList>
    </citation>
    <scope>NUCLEOTIDE SEQUENCE [LARGE SCALE GENOMIC DNA]</scope>
    <source>
        <strain evidence="5 6">S3Fa</strain>
    </source>
</reference>
<comment type="caution">
    <text evidence="5">The sequence shown here is derived from an EMBL/GenBank/DDBJ whole genome shotgun (WGS) entry which is preliminary data.</text>
</comment>
<evidence type="ECO:0000313" key="5">
    <source>
        <dbReference type="EMBL" id="KLK88118.1"/>
    </source>
</evidence>
<dbReference type="AlphaFoldDB" id="A0A0H1QYW0"/>
<name>A0A0H1QYW0_9EURY</name>
<dbReference type="InterPro" id="IPR000644">
    <property type="entry name" value="CBS_dom"/>
</dbReference>
<dbReference type="OrthoDB" id="8919at2157"/>
<dbReference type="SUPFAM" id="SSF54631">
    <property type="entry name" value="CBS-domain pair"/>
    <property type="match status" value="2"/>
</dbReference>
<feature type="domain" description="CBS" evidence="4">
    <location>
        <begin position="211"/>
        <end position="260"/>
    </location>
</feature>
<dbReference type="PATRIC" id="fig|1550566.3.peg.727"/>
<dbReference type="STRING" id="1550566.SZ63_03370"/>
<dbReference type="PROSITE" id="PS51371">
    <property type="entry name" value="CBS"/>
    <property type="match status" value="1"/>
</dbReference>
<accession>A0A0H1QYW0</accession>
<dbReference type="PANTHER" id="PTHR43080">
    <property type="entry name" value="CBS DOMAIN-CONTAINING PROTEIN CBSX3, MITOCHONDRIAL"/>
    <property type="match status" value="1"/>
</dbReference>
<evidence type="ECO:0000256" key="2">
    <source>
        <dbReference type="ARBA" id="ARBA00023167"/>
    </source>
</evidence>
<keyword evidence="6" id="KW-1185">Reference proteome</keyword>
<dbReference type="InterPro" id="IPR046342">
    <property type="entry name" value="CBS_dom_sf"/>
</dbReference>
<evidence type="ECO:0000313" key="6">
    <source>
        <dbReference type="Proteomes" id="UP000035301"/>
    </source>
</evidence>
<gene>
    <name evidence="5" type="ORF">SZ63_03370</name>
</gene>
<dbReference type="CDD" id="cd02205">
    <property type="entry name" value="CBS_pair_SF"/>
    <property type="match status" value="1"/>
</dbReference>
<dbReference type="SMART" id="SM00116">
    <property type="entry name" value="CBS"/>
    <property type="match status" value="4"/>
</dbReference>
<proteinExistence type="predicted"/>
<evidence type="ECO:0000256" key="1">
    <source>
        <dbReference type="ARBA" id="ARBA00023122"/>
    </source>
</evidence>
<evidence type="ECO:0000256" key="3">
    <source>
        <dbReference type="PROSITE-ProRule" id="PRU00703"/>
    </source>
</evidence>
<evidence type="ECO:0000259" key="4">
    <source>
        <dbReference type="PROSITE" id="PS51371"/>
    </source>
</evidence>
<dbReference type="Pfam" id="PF00571">
    <property type="entry name" value="CBS"/>
    <property type="match status" value="4"/>
</dbReference>
<sequence>MSDRFQVLVKDVMAKPITIAKSAFVSEALDKMLGEGVDPLIVTNNGTVIGTTSRAAIAETLGSRKTQALKATSIHVANTVEENFTSAYPDQSIDVLVPLLQHYKLVVVFDAEHRLIGQVTAGDLLKVLRPAGGILDVMEPAHTIQGEERAVHLRRRMLDHEIDRFIVEDGDAVLGIVTETDVAKALHALKDIVEGTHQDYRIRNLLVRDIMTTPLISVDADTDVSDVIDLMLKKNISSVPIRQNNRITGVVTRNSLVQGL</sequence>
<dbReference type="PANTHER" id="PTHR43080:SF2">
    <property type="entry name" value="CBS DOMAIN-CONTAINING PROTEIN"/>
    <property type="match status" value="1"/>
</dbReference>
<dbReference type="GO" id="GO:0009086">
    <property type="term" value="P:methionine biosynthetic process"/>
    <property type="evidence" value="ECO:0007669"/>
    <property type="project" value="UniProtKB-KW"/>
</dbReference>
<keyword evidence="2" id="KW-0486">Methionine biosynthesis</keyword>
<dbReference type="Proteomes" id="UP000035301">
    <property type="component" value="Unassembled WGS sequence"/>
</dbReference>
<keyword evidence="2" id="KW-0028">Amino-acid biosynthesis</keyword>
<organism evidence="5 6">
    <name type="scientific">Methanoculleus sediminis</name>
    <dbReference type="NCBI Taxonomy" id="1550566"/>
    <lineage>
        <taxon>Archaea</taxon>
        <taxon>Methanobacteriati</taxon>
        <taxon>Methanobacteriota</taxon>
        <taxon>Stenosarchaea group</taxon>
        <taxon>Methanomicrobia</taxon>
        <taxon>Methanomicrobiales</taxon>
        <taxon>Methanomicrobiaceae</taxon>
        <taxon>Methanoculleus</taxon>
    </lineage>
</organism>
<dbReference type="EMBL" id="JXOJ01000002">
    <property type="protein sequence ID" value="KLK88118.1"/>
    <property type="molecule type" value="Genomic_DNA"/>
</dbReference>
<dbReference type="InterPro" id="IPR051257">
    <property type="entry name" value="Diverse_CBS-Domain"/>
</dbReference>
<dbReference type="RefSeq" id="WP_048181207.1">
    <property type="nucleotide sequence ID" value="NZ_JXOJ01000002.1"/>
</dbReference>